<evidence type="ECO:0000256" key="3">
    <source>
        <dbReference type="ARBA" id="ARBA00023125"/>
    </source>
</evidence>
<dbReference type="AlphaFoldDB" id="A0A1L6K466"/>
<evidence type="ECO:0000256" key="5">
    <source>
        <dbReference type="ARBA" id="ARBA00023242"/>
    </source>
</evidence>
<dbReference type="PROSITE" id="PS50863">
    <property type="entry name" value="B3"/>
    <property type="match status" value="1"/>
</dbReference>
<comment type="subcellular location">
    <subcellularLocation>
        <location evidence="1">Nucleus</location>
    </subcellularLocation>
</comment>
<dbReference type="PANTHER" id="PTHR31384:SF195">
    <property type="entry name" value="AUXIN RESPONSE FACTOR"/>
    <property type="match status" value="1"/>
</dbReference>
<dbReference type="GO" id="GO:0005634">
    <property type="term" value="C:nucleus"/>
    <property type="evidence" value="ECO:0007669"/>
    <property type="project" value="UniProtKB-SubCell"/>
</dbReference>
<dbReference type="Pfam" id="PF02362">
    <property type="entry name" value="B3"/>
    <property type="match status" value="1"/>
</dbReference>
<name>A0A1L6K466_POPTO</name>
<evidence type="ECO:0000259" key="6">
    <source>
        <dbReference type="PROSITE" id="PS50863"/>
    </source>
</evidence>
<feature type="domain" description="TF-B3" evidence="6">
    <location>
        <begin position="1"/>
        <end position="88"/>
    </location>
</feature>
<accession>A0A1L6K466</accession>
<proteinExistence type="evidence at transcript level"/>
<keyword evidence="2" id="KW-0805">Transcription regulation</keyword>
<dbReference type="InterPro" id="IPR044835">
    <property type="entry name" value="ARF_plant"/>
</dbReference>
<evidence type="ECO:0000256" key="1">
    <source>
        <dbReference type="ARBA" id="ARBA00004123"/>
    </source>
</evidence>
<dbReference type="EMBL" id="KU573146">
    <property type="protein sequence ID" value="APR63611.1"/>
    <property type="molecule type" value="mRNA"/>
</dbReference>
<dbReference type="GO" id="GO:0009725">
    <property type="term" value="P:response to hormone"/>
    <property type="evidence" value="ECO:0007669"/>
    <property type="project" value="InterPro"/>
</dbReference>
<dbReference type="InterPro" id="IPR015300">
    <property type="entry name" value="DNA-bd_pseudobarrel_sf"/>
</dbReference>
<protein>
    <submittedName>
        <fullName evidence="7">Auxin response factor 16-like</fullName>
    </submittedName>
</protein>
<dbReference type="InterPro" id="IPR003340">
    <property type="entry name" value="B3_DNA-bd"/>
</dbReference>
<evidence type="ECO:0000256" key="2">
    <source>
        <dbReference type="ARBA" id="ARBA00023015"/>
    </source>
</evidence>
<keyword evidence="4" id="KW-0804">Transcription</keyword>
<evidence type="ECO:0000313" key="7">
    <source>
        <dbReference type="EMBL" id="APR63611.1"/>
    </source>
</evidence>
<dbReference type="PANTHER" id="PTHR31384">
    <property type="entry name" value="AUXIN RESPONSE FACTOR 4-RELATED"/>
    <property type="match status" value="1"/>
</dbReference>
<dbReference type="SUPFAM" id="SSF101936">
    <property type="entry name" value="DNA-binding pseudobarrel domain"/>
    <property type="match status" value="1"/>
</dbReference>
<keyword evidence="5" id="KW-0539">Nucleus</keyword>
<dbReference type="Gene3D" id="2.40.330.10">
    <property type="entry name" value="DNA-binding pseudobarrel domain"/>
    <property type="match status" value="1"/>
</dbReference>
<reference evidence="7" key="1">
    <citation type="submission" date="2016-01" db="EMBL/GenBank/DDBJ databases">
        <title>Dissection of insertion-deletion (InDel) variations within complex gene networks underlying wood formation in Populus.</title>
        <authorList>
            <person name="Zhang D."/>
            <person name="Gong C."/>
            <person name="Du Q."/>
            <person name="Xie J."/>
            <person name="Yang X."/>
            <person name="Quan M."/>
            <person name="Li B."/>
        </authorList>
    </citation>
    <scope>NUCLEOTIDE SEQUENCE</scope>
</reference>
<evidence type="ECO:0000256" key="4">
    <source>
        <dbReference type="ARBA" id="ARBA00023163"/>
    </source>
</evidence>
<sequence>MVPILESPTFSRLDYTAEPPEETILAKDVHGETWKFRHIYRGAPRRHLLNTGWSNFVNKKNSWLGTRLCFSEQRIGTFVLEFDVLREGLMA</sequence>
<dbReference type="GO" id="GO:0003677">
    <property type="term" value="F:DNA binding"/>
    <property type="evidence" value="ECO:0007669"/>
    <property type="project" value="UniProtKB-KW"/>
</dbReference>
<organism evidence="7">
    <name type="scientific">Populus tomentosa</name>
    <name type="common">Chinese white poplar</name>
    <dbReference type="NCBI Taxonomy" id="118781"/>
    <lineage>
        <taxon>Eukaryota</taxon>
        <taxon>Viridiplantae</taxon>
        <taxon>Streptophyta</taxon>
        <taxon>Embryophyta</taxon>
        <taxon>Tracheophyta</taxon>
        <taxon>Spermatophyta</taxon>
        <taxon>Magnoliopsida</taxon>
        <taxon>eudicotyledons</taxon>
        <taxon>Gunneridae</taxon>
        <taxon>Pentapetalae</taxon>
        <taxon>rosids</taxon>
        <taxon>fabids</taxon>
        <taxon>Malpighiales</taxon>
        <taxon>Salicaceae</taxon>
        <taxon>Saliceae</taxon>
        <taxon>Populus</taxon>
    </lineage>
</organism>
<dbReference type="CDD" id="cd10017">
    <property type="entry name" value="B3_DNA"/>
    <property type="match status" value="1"/>
</dbReference>
<dbReference type="GO" id="GO:0006355">
    <property type="term" value="P:regulation of DNA-templated transcription"/>
    <property type="evidence" value="ECO:0007669"/>
    <property type="project" value="InterPro"/>
</dbReference>
<keyword evidence="3" id="KW-0238">DNA-binding</keyword>